<evidence type="ECO:0000313" key="18">
    <source>
        <dbReference type="EMBL" id="GIM27822.1"/>
    </source>
</evidence>
<evidence type="ECO:0000256" key="16">
    <source>
        <dbReference type="RuleBase" id="RU003515"/>
    </source>
</evidence>
<comment type="function">
    <text evidence="3 14 16">Endonuclease that specifically degrades the RNA of RNA-DNA hybrids.</text>
</comment>
<comment type="caution">
    <text evidence="18">The sequence shown here is derived from an EMBL/GenBank/DDBJ whole genome shotgun (WGS) entry which is preliminary data.</text>
</comment>
<comment type="catalytic activity">
    <reaction evidence="1 14 15 16">
        <text>Endonucleolytic cleavage to 5'-phosphomonoester.</text>
        <dbReference type="EC" id="3.1.26.4"/>
    </reaction>
</comment>
<dbReference type="InterPro" id="IPR036397">
    <property type="entry name" value="RNaseH_sf"/>
</dbReference>
<dbReference type="EMBL" id="BOPZ01000003">
    <property type="protein sequence ID" value="GIM27822.1"/>
    <property type="molecule type" value="Genomic_DNA"/>
</dbReference>
<evidence type="ECO:0000256" key="7">
    <source>
        <dbReference type="ARBA" id="ARBA00019179"/>
    </source>
</evidence>
<feature type="binding site" evidence="14 15">
    <location>
        <position position="94"/>
    </location>
    <ligand>
        <name>a divalent metal cation</name>
        <dbReference type="ChEBI" id="CHEBI:60240"/>
    </ligand>
</feature>
<dbReference type="PROSITE" id="PS51975">
    <property type="entry name" value="RNASE_H_2"/>
    <property type="match status" value="1"/>
</dbReference>
<dbReference type="GO" id="GO:0030145">
    <property type="term" value="F:manganese ion binding"/>
    <property type="evidence" value="ECO:0007669"/>
    <property type="project" value="UniProtKB-UniRule"/>
</dbReference>
<evidence type="ECO:0000256" key="5">
    <source>
        <dbReference type="ARBA" id="ARBA00007383"/>
    </source>
</evidence>
<dbReference type="HAMAP" id="MF_00052_B">
    <property type="entry name" value="RNase_HII_B"/>
    <property type="match status" value="1"/>
</dbReference>
<evidence type="ECO:0000256" key="2">
    <source>
        <dbReference type="ARBA" id="ARBA00001946"/>
    </source>
</evidence>
<dbReference type="SUPFAM" id="SSF53098">
    <property type="entry name" value="Ribonuclease H-like"/>
    <property type="match status" value="1"/>
</dbReference>
<feature type="domain" description="RNase H type-2" evidence="17">
    <location>
        <begin position="87"/>
        <end position="274"/>
    </location>
</feature>
<comment type="cofactor">
    <cofactor evidence="2">
        <name>Mg(2+)</name>
        <dbReference type="ChEBI" id="CHEBI:18420"/>
    </cofactor>
</comment>
<dbReference type="RefSeq" id="WP_212902576.1">
    <property type="nucleotide sequence ID" value="NZ_BOPZ01000003.1"/>
</dbReference>
<dbReference type="PANTHER" id="PTHR10954:SF18">
    <property type="entry name" value="RIBONUCLEASE HII"/>
    <property type="match status" value="1"/>
</dbReference>
<proteinExistence type="inferred from homology"/>
<evidence type="ECO:0000313" key="19">
    <source>
        <dbReference type="Proteomes" id="UP000679179"/>
    </source>
</evidence>
<evidence type="ECO:0000256" key="9">
    <source>
        <dbReference type="ARBA" id="ARBA00022722"/>
    </source>
</evidence>
<organism evidence="18 19">
    <name type="scientific">Clostridium polyendosporum</name>
    <dbReference type="NCBI Taxonomy" id="69208"/>
    <lineage>
        <taxon>Bacteria</taxon>
        <taxon>Bacillati</taxon>
        <taxon>Bacillota</taxon>
        <taxon>Clostridia</taxon>
        <taxon>Eubacteriales</taxon>
        <taxon>Clostridiaceae</taxon>
        <taxon>Clostridium</taxon>
    </lineage>
</organism>
<dbReference type="GO" id="GO:0032299">
    <property type="term" value="C:ribonuclease H2 complex"/>
    <property type="evidence" value="ECO:0007669"/>
    <property type="project" value="TreeGrafter"/>
</dbReference>
<keyword evidence="19" id="KW-1185">Reference proteome</keyword>
<dbReference type="InterPro" id="IPR001352">
    <property type="entry name" value="RNase_HII/HIII"/>
</dbReference>
<dbReference type="Pfam" id="PF01351">
    <property type="entry name" value="RNase_HII"/>
    <property type="match status" value="1"/>
</dbReference>
<dbReference type="NCBIfam" id="NF000594">
    <property type="entry name" value="PRK00015.1-1"/>
    <property type="match status" value="1"/>
</dbReference>
<evidence type="ECO:0000256" key="1">
    <source>
        <dbReference type="ARBA" id="ARBA00000077"/>
    </source>
</evidence>
<evidence type="ECO:0000256" key="10">
    <source>
        <dbReference type="ARBA" id="ARBA00022723"/>
    </source>
</evidence>
<sequence length="274" mass="31073">MEYLIEDLRKNISEYNFKKVNELLSDIKIDLENESVIKEIAKILSTDERKNIKALSRKIENKFSKLKDEFSRVNLMYGFDKSFGDFNYIAGVDEVGRGPLAGPIVAAAVILDLHSLDDIILGIKDSKALNNERREELSKIIKQKAIAYNIAECSNKEIDEKGIAYCNNRIFLDACYGLSVKPEIVLSDGYPVRNIKILNKAVVKGDAKSASIACASIIAKVYRDNIMNDYHSTYPQYEFKQNVGYGTKNHIEAIQQYGPSEIHRMSFLNNILCR</sequence>
<feature type="binding site" evidence="14 15">
    <location>
        <position position="188"/>
    </location>
    <ligand>
        <name>a divalent metal cation</name>
        <dbReference type="ChEBI" id="CHEBI:60240"/>
    </ligand>
</feature>
<dbReference type="NCBIfam" id="NF000595">
    <property type="entry name" value="PRK00015.1-3"/>
    <property type="match status" value="1"/>
</dbReference>
<evidence type="ECO:0000256" key="14">
    <source>
        <dbReference type="HAMAP-Rule" id="MF_00052"/>
    </source>
</evidence>
<keyword evidence="12 14" id="KW-0378">Hydrolase</keyword>
<dbReference type="GO" id="GO:0006298">
    <property type="term" value="P:mismatch repair"/>
    <property type="evidence" value="ECO:0007669"/>
    <property type="project" value="TreeGrafter"/>
</dbReference>
<evidence type="ECO:0000256" key="13">
    <source>
        <dbReference type="ARBA" id="ARBA00023211"/>
    </source>
</evidence>
<dbReference type="Gene3D" id="3.30.420.10">
    <property type="entry name" value="Ribonuclease H-like superfamily/Ribonuclease H"/>
    <property type="match status" value="1"/>
</dbReference>
<dbReference type="PANTHER" id="PTHR10954">
    <property type="entry name" value="RIBONUCLEASE H2 SUBUNIT A"/>
    <property type="match status" value="1"/>
</dbReference>
<comment type="subcellular location">
    <subcellularLocation>
        <location evidence="4 14">Cytoplasm</location>
    </subcellularLocation>
</comment>
<evidence type="ECO:0000256" key="11">
    <source>
        <dbReference type="ARBA" id="ARBA00022759"/>
    </source>
</evidence>
<dbReference type="AlphaFoldDB" id="A0A919RWM9"/>
<gene>
    <name evidence="14 18" type="primary">rnhB</name>
    <name evidence="18" type="ORF">CPJCM30710_04880</name>
</gene>
<comment type="similarity">
    <text evidence="5 14 16">Belongs to the RNase HII family.</text>
</comment>
<feature type="binding site" evidence="14 15">
    <location>
        <position position="93"/>
    </location>
    <ligand>
        <name>a divalent metal cation</name>
        <dbReference type="ChEBI" id="CHEBI:60240"/>
    </ligand>
</feature>
<protein>
    <recommendedName>
        <fullName evidence="7 14">Ribonuclease HII</fullName>
        <shortName evidence="14">RNase HII</shortName>
        <ecNumber evidence="6 14">3.1.26.4</ecNumber>
    </recommendedName>
</protein>
<dbReference type="GO" id="GO:0005737">
    <property type="term" value="C:cytoplasm"/>
    <property type="evidence" value="ECO:0007669"/>
    <property type="project" value="UniProtKB-SubCell"/>
</dbReference>
<keyword evidence="9 14" id="KW-0540">Nuclease</keyword>
<evidence type="ECO:0000259" key="17">
    <source>
        <dbReference type="PROSITE" id="PS51975"/>
    </source>
</evidence>
<evidence type="ECO:0000256" key="3">
    <source>
        <dbReference type="ARBA" id="ARBA00004065"/>
    </source>
</evidence>
<evidence type="ECO:0000256" key="12">
    <source>
        <dbReference type="ARBA" id="ARBA00022801"/>
    </source>
</evidence>
<dbReference type="GO" id="GO:0003723">
    <property type="term" value="F:RNA binding"/>
    <property type="evidence" value="ECO:0007669"/>
    <property type="project" value="UniProtKB-UniRule"/>
</dbReference>
<keyword evidence="10 14" id="KW-0479">Metal-binding</keyword>
<keyword evidence="11 14" id="KW-0255">Endonuclease</keyword>
<keyword evidence="8 14" id="KW-0963">Cytoplasm</keyword>
<dbReference type="GO" id="GO:0043137">
    <property type="term" value="P:DNA replication, removal of RNA primer"/>
    <property type="evidence" value="ECO:0007669"/>
    <property type="project" value="TreeGrafter"/>
</dbReference>
<reference evidence="18" key="1">
    <citation type="submission" date="2021-03" db="EMBL/GenBank/DDBJ databases">
        <title>Taxonomic study of Clostridium polyendosporum from meadow-gley soil under rice.</title>
        <authorList>
            <person name="Kobayashi H."/>
            <person name="Tanizawa Y."/>
            <person name="Yagura M."/>
        </authorList>
    </citation>
    <scope>NUCLEOTIDE SEQUENCE</scope>
    <source>
        <strain evidence="18">JCM 30710</strain>
    </source>
</reference>
<dbReference type="InterPro" id="IPR012337">
    <property type="entry name" value="RNaseH-like_sf"/>
</dbReference>
<evidence type="ECO:0000256" key="8">
    <source>
        <dbReference type="ARBA" id="ARBA00022490"/>
    </source>
</evidence>
<accession>A0A919RWM9</accession>
<comment type="cofactor">
    <cofactor evidence="14 15">
        <name>Mn(2+)</name>
        <dbReference type="ChEBI" id="CHEBI:29035"/>
    </cofactor>
    <cofactor evidence="14 15">
        <name>Mg(2+)</name>
        <dbReference type="ChEBI" id="CHEBI:18420"/>
    </cofactor>
    <text evidence="14 15">Manganese or magnesium. Binds 1 divalent metal ion per monomer in the absence of substrate. May bind a second metal ion after substrate binding.</text>
</comment>
<name>A0A919RWM9_9CLOT</name>
<dbReference type="GO" id="GO:0004523">
    <property type="term" value="F:RNA-DNA hybrid ribonuclease activity"/>
    <property type="evidence" value="ECO:0007669"/>
    <property type="project" value="UniProtKB-UniRule"/>
</dbReference>
<evidence type="ECO:0000256" key="6">
    <source>
        <dbReference type="ARBA" id="ARBA00012180"/>
    </source>
</evidence>
<evidence type="ECO:0000256" key="15">
    <source>
        <dbReference type="PROSITE-ProRule" id="PRU01319"/>
    </source>
</evidence>
<dbReference type="CDD" id="cd07182">
    <property type="entry name" value="RNase_HII_bacteria_HII_like"/>
    <property type="match status" value="1"/>
</dbReference>
<evidence type="ECO:0000256" key="4">
    <source>
        <dbReference type="ARBA" id="ARBA00004496"/>
    </source>
</evidence>
<dbReference type="InterPro" id="IPR022898">
    <property type="entry name" value="RNase_HII"/>
</dbReference>
<dbReference type="InterPro" id="IPR024567">
    <property type="entry name" value="RNase_HII/HIII_dom"/>
</dbReference>
<dbReference type="Proteomes" id="UP000679179">
    <property type="component" value="Unassembled WGS sequence"/>
</dbReference>
<dbReference type="EC" id="3.1.26.4" evidence="6 14"/>
<keyword evidence="13 14" id="KW-0464">Manganese</keyword>